<sequence>MSYSQTIGIGRDALHVSFLYKVASAKATKGTFICTVICERWIGPANPKGRTRKSTGISVPRKFILKDGKLSEKAPNVNEIRKNIDAVFTRIRRVYEEHMRHRSYHEDFLRKSKIEDGGTASATMYLEVLPEALLV</sequence>
<dbReference type="AlphaFoldDB" id="A0A1M3L3R0"/>
<reference evidence="1 2" key="1">
    <citation type="submission" date="2016-09" db="EMBL/GenBank/DDBJ databases">
        <title>Genome-resolved meta-omics ties microbial dynamics to process performance in biotechnology for thiocyanate degradation.</title>
        <authorList>
            <person name="Kantor R.S."/>
            <person name="Huddy R.J."/>
            <person name="Iyer R."/>
            <person name="Thomas B.C."/>
            <person name="Brown C.T."/>
            <person name="Anantharaman K."/>
            <person name="Tringe S."/>
            <person name="Hettich R.L."/>
            <person name="Harrison S.T."/>
            <person name="Banfield J.F."/>
        </authorList>
    </citation>
    <scope>NUCLEOTIDE SEQUENCE [LARGE SCALE GENOMIC DNA]</scope>
    <source>
        <strain evidence="1">59-99</strain>
    </source>
</reference>
<organism evidence="1 2">
    <name type="scientific">Candidatus Kapaibacterium thiocyanatum</name>
    <dbReference type="NCBI Taxonomy" id="1895771"/>
    <lineage>
        <taxon>Bacteria</taxon>
        <taxon>Pseudomonadati</taxon>
        <taxon>Candidatus Kapaibacteriota</taxon>
        <taxon>Candidatus Kapaibacteriia</taxon>
        <taxon>Candidatus Kapaibacteriales</taxon>
        <taxon>Candidatus Kapaibacteriaceae</taxon>
        <taxon>Candidatus Kapaibacterium</taxon>
    </lineage>
</organism>
<evidence type="ECO:0000313" key="1">
    <source>
        <dbReference type="EMBL" id="OJX59981.1"/>
    </source>
</evidence>
<protein>
    <submittedName>
        <fullName evidence="1">Uncharacterized protein</fullName>
    </submittedName>
</protein>
<dbReference type="EMBL" id="MKVH01000008">
    <property type="protein sequence ID" value="OJX59981.1"/>
    <property type="molecule type" value="Genomic_DNA"/>
</dbReference>
<name>A0A1M3L3R0_9BACT</name>
<accession>A0A1M3L3R0</accession>
<proteinExistence type="predicted"/>
<gene>
    <name evidence="1" type="ORF">BGO89_08290</name>
</gene>
<comment type="caution">
    <text evidence="1">The sequence shown here is derived from an EMBL/GenBank/DDBJ whole genome shotgun (WGS) entry which is preliminary data.</text>
</comment>
<evidence type="ECO:0000313" key="2">
    <source>
        <dbReference type="Proteomes" id="UP000184233"/>
    </source>
</evidence>
<dbReference type="Proteomes" id="UP000184233">
    <property type="component" value="Unassembled WGS sequence"/>
</dbReference>